<evidence type="ECO:0000256" key="1">
    <source>
        <dbReference type="ARBA" id="ARBA00022679"/>
    </source>
</evidence>
<dbReference type="AlphaFoldDB" id="A0A2H0KAB6"/>
<evidence type="ECO:0000313" key="5">
    <source>
        <dbReference type="Proteomes" id="UP000229342"/>
    </source>
</evidence>
<dbReference type="GO" id="GO:0016301">
    <property type="term" value="F:kinase activity"/>
    <property type="evidence" value="ECO:0007669"/>
    <property type="project" value="UniProtKB-KW"/>
</dbReference>
<organism evidence="4 5">
    <name type="scientific">Candidatus Taylorbacteria bacterium CG11_big_fil_rev_8_21_14_0_20_46_11</name>
    <dbReference type="NCBI Taxonomy" id="1975025"/>
    <lineage>
        <taxon>Bacteria</taxon>
        <taxon>Candidatus Tayloriibacteriota</taxon>
    </lineage>
</organism>
<gene>
    <name evidence="4" type="ORF">COV91_05335</name>
</gene>
<keyword evidence="2" id="KW-0418">Kinase</keyword>
<sequence>RNGEECLESLKKDNVQTDYIKKHHGMHTNYHYVLWYKDERTILVKHEDYTYTFPTIENLPKWVYLSSLGGSSEHFHQEISDFLASNPNIKLAFQPGTFQMRLGYEKLSQLYSRCDILICNMQEARLILKTNEREPGVLLRRFKSIGPKIVCITDGPKGAYTIGGLDKDDTRMWFMPPFPDPKPPVERTGAGDAFASTFASALILGKSVEEALKWAPINSAFVVQDIGAQKGLLTREALEQYLSTVGEEYKPKQI</sequence>
<evidence type="ECO:0000313" key="4">
    <source>
        <dbReference type="EMBL" id="PIQ68200.1"/>
    </source>
</evidence>
<dbReference type="PANTHER" id="PTHR10584:SF166">
    <property type="entry name" value="RIBOKINASE"/>
    <property type="match status" value="1"/>
</dbReference>
<reference evidence="4 5" key="1">
    <citation type="submission" date="2017-09" db="EMBL/GenBank/DDBJ databases">
        <title>Depth-based differentiation of microbial function through sediment-hosted aquifers and enrichment of novel symbionts in the deep terrestrial subsurface.</title>
        <authorList>
            <person name="Probst A.J."/>
            <person name="Ladd B."/>
            <person name="Jarett J.K."/>
            <person name="Geller-Mcgrath D.E."/>
            <person name="Sieber C.M."/>
            <person name="Emerson J.B."/>
            <person name="Anantharaman K."/>
            <person name="Thomas B.C."/>
            <person name="Malmstrom R."/>
            <person name="Stieglmeier M."/>
            <person name="Klingl A."/>
            <person name="Woyke T."/>
            <person name="Ryan C.M."/>
            <person name="Banfield J.F."/>
        </authorList>
    </citation>
    <scope>NUCLEOTIDE SEQUENCE [LARGE SCALE GENOMIC DNA]</scope>
    <source>
        <strain evidence="4">CG11_big_fil_rev_8_21_14_0_20_46_11</strain>
    </source>
</reference>
<evidence type="ECO:0000259" key="3">
    <source>
        <dbReference type="Pfam" id="PF00294"/>
    </source>
</evidence>
<feature type="non-terminal residue" evidence="4">
    <location>
        <position position="1"/>
    </location>
</feature>
<comment type="caution">
    <text evidence="4">The sequence shown here is derived from an EMBL/GenBank/DDBJ whole genome shotgun (WGS) entry which is preliminary data.</text>
</comment>
<dbReference type="PANTHER" id="PTHR10584">
    <property type="entry name" value="SUGAR KINASE"/>
    <property type="match status" value="1"/>
</dbReference>
<dbReference type="Pfam" id="PF00294">
    <property type="entry name" value="PfkB"/>
    <property type="match status" value="1"/>
</dbReference>
<dbReference type="SUPFAM" id="SSF53613">
    <property type="entry name" value="Ribokinase-like"/>
    <property type="match status" value="1"/>
</dbReference>
<dbReference type="EMBL" id="PCVG01000072">
    <property type="protein sequence ID" value="PIQ68200.1"/>
    <property type="molecule type" value="Genomic_DNA"/>
</dbReference>
<dbReference type="Gene3D" id="3.40.1190.20">
    <property type="match status" value="1"/>
</dbReference>
<name>A0A2H0KAB6_9BACT</name>
<protein>
    <recommendedName>
        <fullName evidence="3">Carbohydrate kinase PfkB domain-containing protein</fullName>
    </recommendedName>
</protein>
<evidence type="ECO:0000256" key="2">
    <source>
        <dbReference type="ARBA" id="ARBA00022777"/>
    </source>
</evidence>
<dbReference type="InterPro" id="IPR029056">
    <property type="entry name" value="Ribokinase-like"/>
</dbReference>
<feature type="domain" description="Carbohydrate kinase PfkB" evidence="3">
    <location>
        <begin position="3"/>
        <end position="232"/>
    </location>
</feature>
<accession>A0A2H0KAB6</accession>
<proteinExistence type="predicted"/>
<keyword evidence="1" id="KW-0808">Transferase</keyword>
<dbReference type="Proteomes" id="UP000229342">
    <property type="component" value="Unassembled WGS sequence"/>
</dbReference>
<dbReference type="InterPro" id="IPR011611">
    <property type="entry name" value="PfkB_dom"/>
</dbReference>